<evidence type="ECO:0000256" key="7">
    <source>
        <dbReference type="RuleBase" id="RU363032"/>
    </source>
</evidence>
<evidence type="ECO:0000256" key="2">
    <source>
        <dbReference type="ARBA" id="ARBA00022448"/>
    </source>
</evidence>
<dbReference type="PANTHER" id="PTHR43744">
    <property type="entry name" value="ABC TRANSPORTER PERMEASE PROTEIN MG189-RELATED-RELATED"/>
    <property type="match status" value="1"/>
</dbReference>
<evidence type="ECO:0000256" key="4">
    <source>
        <dbReference type="ARBA" id="ARBA00022692"/>
    </source>
</evidence>
<dbReference type="KEGG" id="cohn:KCTCHS21_05710"/>
<dbReference type="RefSeq" id="WP_130605037.1">
    <property type="nucleotide sequence ID" value="NZ_AP019400.1"/>
</dbReference>
<evidence type="ECO:0000256" key="1">
    <source>
        <dbReference type="ARBA" id="ARBA00004651"/>
    </source>
</evidence>
<dbReference type="OrthoDB" id="9810086at2"/>
<comment type="subcellular location">
    <subcellularLocation>
        <location evidence="1 7">Cell membrane</location>
        <topology evidence="1 7">Multi-pass membrane protein</topology>
    </subcellularLocation>
</comment>
<reference evidence="9 10" key="1">
    <citation type="submission" date="2019-01" db="EMBL/GenBank/DDBJ databases">
        <title>Complete genome sequence of Cohnella hallensis HS21 isolated from Korean fir (Abies koreana) rhizospheric soil.</title>
        <authorList>
            <person name="Jiang L."/>
            <person name="Kang S.W."/>
            <person name="Kim S."/>
            <person name="Jung J."/>
            <person name="Kim C.Y."/>
            <person name="Kim D.H."/>
            <person name="Kim S.W."/>
            <person name="Lee J."/>
        </authorList>
    </citation>
    <scope>NUCLEOTIDE SEQUENCE [LARGE SCALE GENOMIC DNA]</scope>
    <source>
        <strain evidence="9 10">HS21</strain>
    </source>
</reference>
<feature type="transmembrane region" description="Helical" evidence="7">
    <location>
        <begin position="154"/>
        <end position="175"/>
    </location>
</feature>
<dbReference type="Gene3D" id="1.10.3720.10">
    <property type="entry name" value="MetI-like"/>
    <property type="match status" value="1"/>
</dbReference>
<feature type="transmembrane region" description="Helical" evidence="7">
    <location>
        <begin position="197"/>
        <end position="222"/>
    </location>
</feature>
<evidence type="ECO:0000256" key="5">
    <source>
        <dbReference type="ARBA" id="ARBA00022989"/>
    </source>
</evidence>
<keyword evidence="3" id="KW-1003">Cell membrane</keyword>
<keyword evidence="4 7" id="KW-0812">Transmembrane</keyword>
<feature type="transmembrane region" description="Helical" evidence="7">
    <location>
        <begin position="21"/>
        <end position="50"/>
    </location>
</feature>
<dbReference type="AlphaFoldDB" id="A0A3T1CZ94"/>
<gene>
    <name evidence="9" type="ORF">KCTCHS21_05710</name>
</gene>
<evidence type="ECO:0000313" key="10">
    <source>
        <dbReference type="Proteomes" id="UP000289856"/>
    </source>
</evidence>
<evidence type="ECO:0000313" key="9">
    <source>
        <dbReference type="EMBL" id="BBI31172.1"/>
    </source>
</evidence>
<dbReference type="Proteomes" id="UP000289856">
    <property type="component" value="Chromosome"/>
</dbReference>
<dbReference type="InterPro" id="IPR000515">
    <property type="entry name" value="MetI-like"/>
</dbReference>
<dbReference type="InterPro" id="IPR035906">
    <property type="entry name" value="MetI-like_sf"/>
</dbReference>
<dbReference type="GO" id="GO:0005886">
    <property type="term" value="C:plasma membrane"/>
    <property type="evidence" value="ECO:0007669"/>
    <property type="project" value="UniProtKB-SubCell"/>
</dbReference>
<dbReference type="SUPFAM" id="SSF161098">
    <property type="entry name" value="MetI-like"/>
    <property type="match status" value="1"/>
</dbReference>
<feature type="transmembrane region" description="Helical" evidence="7">
    <location>
        <begin position="276"/>
        <end position="295"/>
    </location>
</feature>
<proteinExistence type="inferred from homology"/>
<dbReference type="PANTHER" id="PTHR43744:SF9">
    <property type="entry name" value="POLYGALACTURONAN_RHAMNOGALACTURONAN TRANSPORT SYSTEM PERMEASE PROTEIN YTCP"/>
    <property type="match status" value="1"/>
</dbReference>
<protein>
    <submittedName>
        <fullName evidence="9">Sugar ABC transporter permease</fullName>
    </submittedName>
</protein>
<comment type="similarity">
    <text evidence="7">Belongs to the binding-protein-dependent transport system permease family.</text>
</comment>
<dbReference type="CDD" id="cd06261">
    <property type="entry name" value="TM_PBP2"/>
    <property type="match status" value="1"/>
</dbReference>
<dbReference type="GO" id="GO:0055085">
    <property type="term" value="P:transmembrane transport"/>
    <property type="evidence" value="ECO:0007669"/>
    <property type="project" value="InterPro"/>
</dbReference>
<name>A0A3T1CZ94_9BACL</name>
<feature type="transmembrane region" description="Helical" evidence="7">
    <location>
        <begin position="86"/>
        <end position="110"/>
    </location>
</feature>
<sequence>MQTNAIPRLAKSDKRENSVGPLVSFLIHLLFILFSLACIVPVILVVVVSFTSESSVVAHGYQFWPQEWSVQAYSFLFKDSSTVVRAYIISILLTVVGTLLNVFIMALYAYPLSRRDLPYRQVFTFLLVFVMLFSGGTVAKYMVFTKVLDIKDTYMALLLPLLMLPFYVIVMRTFFQTTIHPAIIESAKIDGAGEFRIFARIIAPLSLPVFATVALFSTINYWNDWFNALLFIDDSSKLPLQYLMIKVMNDVQFIKEQMDPAAVVHLNLANMPGETLRMAMVAVGIGPVIFAYPFLQRYFIQGLTVGSVKG</sequence>
<evidence type="ECO:0000256" key="3">
    <source>
        <dbReference type="ARBA" id="ARBA00022475"/>
    </source>
</evidence>
<keyword evidence="2 7" id="KW-0813">Transport</keyword>
<feature type="transmembrane region" description="Helical" evidence="7">
    <location>
        <begin position="122"/>
        <end position="142"/>
    </location>
</feature>
<evidence type="ECO:0000256" key="6">
    <source>
        <dbReference type="ARBA" id="ARBA00023136"/>
    </source>
</evidence>
<dbReference type="PROSITE" id="PS50928">
    <property type="entry name" value="ABC_TM1"/>
    <property type="match status" value="1"/>
</dbReference>
<evidence type="ECO:0000259" key="8">
    <source>
        <dbReference type="PROSITE" id="PS50928"/>
    </source>
</evidence>
<feature type="domain" description="ABC transmembrane type-1" evidence="8">
    <location>
        <begin position="87"/>
        <end position="277"/>
    </location>
</feature>
<dbReference type="EMBL" id="AP019400">
    <property type="protein sequence ID" value="BBI31172.1"/>
    <property type="molecule type" value="Genomic_DNA"/>
</dbReference>
<keyword evidence="6 7" id="KW-0472">Membrane</keyword>
<accession>A0A3T1CZ94</accession>
<keyword evidence="10" id="KW-1185">Reference proteome</keyword>
<dbReference type="Pfam" id="PF00528">
    <property type="entry name" value="BPD_transp_1"/>
    <property type="match status" value="1"/>
</dbReference>
<keyword evidence="5 7" id="KW-1133">Transmembrane helix</keyword>
<organism evidence="9 10">
    <name type="scientific">Cohnella abietis</name>
    <dbReference type="NCBI Taxonomy" id="2507935"/>
    <lineage>
        <taxon>Bacteria</taxon>
        <taxon>Bacillati</taxon>
        <taxon>Bacillota</taxon>
        <taxon>Bacilli</taxon>
        <taxon>Bacillales</taxon>
        <taxon>Paenibacillaceae</taxon>
        <taxon>Cohnella</taxon>
    </lineage>
</organism>